<evidence type="ECO:0000259" key="2">
    <source>
        <dbReference type="Pfam" id="PF07727"/>
    </source>
</evidence>
<evidence type="ECO:0000313" key="3">
    <source>
        <dbReference type="EMBL" id="CAB4264116.1"/>
    </source>
</evidence>
<dbReference type="InterPro" id="IPR013103">
    <property type="entry name" value="RVT_2"/>
</dbReference>
<evidence type="ECO:0000313" key="4">
    <source>
        <dbReference type="EMBL" id="CAB4294693.1"/>
    </source>
</evidence>
<dbReference type="AlphaFoldDB" id="A0A6J5TJN5"/>
<dbReference type="EMBL" id="CAEKDK010000001">
    <property type="protein sequence ID" value="CAB4264116.1"/>
    <property type="molecule type" value="Genomic_DNA"/>
</dbReference>
<accession>A0A6J5TJN5</accession>
<sequence>MEPAQAPLVPAPLASADTAPPPPIKPAPPVPTHPMHTPLRDGISQSKNRTDGIVRLPKIQHGARQCLKKLMPCCEIGLVSCKWVFRIKRHSDGTIEHYKARLVAKGFHQCPSIDYFETFSPIVKPATIRTVLSLAVSRRWFLRQLDV</sequence>
<name>A0A6J5TJN5_PRUAR</name>
<gene>
    <name evidence="3" type="ORF">CURHAP_LOCUS5666</name>
    <name evidence="4" type="ORF">ORAREDHAP_LOCUS5667</name>
</gene>
<reference evidence="6" key="1">
    <citation type="journal article" date="2020" name="Genome Biol.">
        <title>Gamete binning: chromosome-level and haplotype-resolved genome assembly enabled by high-throughput single-cell sequencing of gamete genomes.</title>
        <authorList>
            <person name="Campoy J.A."/>
            <person name="Sun H."/>
            <person name="Goel M."/>
            <person name="Jiao W.-B."/>
            <person name="Folz-Donahue K."/>
            <person name="Wang N."/>
            <person name="Rubio M."/>
            <person name="Liu C."/>
            <person name="Kukat C."/>
            <person name="Ruiz D."/>
            <person name="Huettel B."/>
            <person name="Schneeberger K."/>
        </authorList>
    </citation>
    <scope>NUCLEOTIDE SEQUENCE [LARGE SCALE GENOMIC DNA]</scope>
    <source>
        <strain evidence="6">cv. Rojo Pasion</strain>
    </source>
</reference>
<evidence type="ECO:0000313" key="5">
    <source>
        <dbReference type="Proteomes" id="UP000507222"/>
    </source>
</evidence>
<evidence type="ECO:0000313" key="6">
    <source>
        <dbReference type="Proteomes" id="UP000507245"/>
    </source>
</evidence>
<evidence type="ECO:0000256" key="1">
    <source>
        <dbReference type="SAM" id="MobiDB-lite"/>
    </source>
</evidence>
<proteinExistence type="predicted"/>
<dbReference type="Proteomes" id="UP000507222">
    <property type="component" value="Unassembled WGS sequence"/>
</dbReference>
<reference evidence="3 5" key="2">
    <citation type="submission" date="2020-05" db="EMBL/GenBank/DDBJ databases">
        <authorList>
            <person name="Campoy J."/>
            <person name="Schneeberger K."/>
            <person name="Spophaly S."/>
        </authorList>
    </citation>
    <scope>NUCLEOTIDE SEQUENCE [LARGE SCALE GENOMIC DNA]</scope>
    <source>
        <strain evidence="3">PruArmRojPasFocal</strain>
    </source>
</reference>
<dbReference type="EMBL" id="CAEKKB010000001">
    <property type="protein sequence ID" value="CAB4294693.1"/>
    <property type="molecule type" value="Genomic_DNA"/>
</dbReference>
<feature type="region of interest" description="Disordered" evidence="1">
    <location>
        <begin position="1"/>
        <end position="34"/>
    </location>
</feature>
<dbReference type="Pfam" id="PF07727">
    <property type="entry name" value="RVT_2"/>
    <property type="match status" value="1"/>
</dbReference>
<keyword evidence="6" id="KW-1185">Reference proteome</keyword>
<dbReference type="OrthoDB" id="1193898at2759"/>
<feature type="compositionally biased region" description="Low complexity" evidence="1">
    <location>
        <begin position="1"/>
        <end position="16"/>
    </location>
</feature>
<dbReference type="Proteomes" id="UP000507245">
    <property type="component" value="Unassembled WGS sequence"/>
</dbReference>
<protein>
    <recommendedName>
        <fullName evidence="2">Reverse transcriptase Ty1/copia-type domain-containing protein</fullName>
    </recommendedName>
</protein>
<organism evidence="3 5">
    <name type="scientific">Prunus armeniaca</name>
    <name type="common">Apricot</name>
    <name type="synonym">Armeniaca vulgaris</name>
    <dbReference type="NCBI Taxonomy" id="36596"/>
    <lineage>
        <taxon>Eukaryota</taxon>
        <taxon>Viridiplantae</taxon>
        <taxon>Streptophyta</taxon>
        <taxon>Embryophyta</taxon>
        <taxon>Tracheophyta</taxon>
        <taxon>Spermatophyta</taxon>
        <taxon>Magnoliopsida</taxon>
        <taxon>eudicotyledons</taxon>
        <taxon>Gunneridae</taxon>
        <taxon>Pentapetalae</taxon>
        <taxon>rosids</taxon>
        <taxon>fabids</taxon>
        <taxon>Rosales</taxon>
        <taxon>Rosaceae</taxon>
        <taxon>Amygdaloideae</taxon>
        <taxon>Amygdaleae</taxon>
        <taxon>Prunus</taxon>
    </lineage>
</organism>
<feature type="domain" description="Reverse transcriptase Ty1/copia-type" evidence="2">
    <location>
        <begin position="79"/>
        <end position="147"/>
    </location>
</feature>
<feature type="compositionally biased region" description="Pro residues" evidence="1">
    <location>
        <begin position="19"/>
        <end position="32"/>
    </location>
</feature>